<organism evidence="1 2">
    <name type="scientific">Camellia lanceoleosa</name>
    <dbReference type="NCBI Taxonomy" id="1840588"/>
    <lineage>
        <taxon>Eukaryota</taxon>
        <taxon>Viridiplantae</taxon>
        <taxon>Streptophyta</taxon>
        <taxon>Embryophyta</taxon>
        <taxon>Tracheophyta</taxon>
        <taxon>Spermatophyta</taxon>
        <taxon>Magnoliopsida</taxon>
        <taxon>eudicotyledons</taxon>
        <taxon>Gunneridae</taxon>
        <taxon>Pentapetalae</taxon>
        <taxon>asterids</taxon>
        <taxon>Ericales</taxon>
        <taxon>Theaceae</taxon>
        <taxon>Camellia</taxon>
    </lineage>
</organism>
<dbReference type="EMBL" id="CM045762">
    <property type="protein sequence ID" value="KAI8011847.1"/>
    <property type="molecule type" value="Genomic_DNA"/>
</dbReference>
<sequence>MEITEKLLKFKFYILLALAFSLIILINIYVAPSFIGVLAYFWPLLASTAMFLFAVVLFGRTSPPAAEAPGEKAAEGLLDFVAGKPEEVRFAGESSKSEQNLM</sequence>
<name>A0ACC0HH39_9ERIC</name>
<keyword evidence="2" id="KW-1185">Reference proteome</keyword>
<evidence type="ECO:0000313" key="2">
    <source>
        <dbReference type="Proteomes" id="UP001060215"/>
    </source>
</evidence>
<reference evidence="1 2" key="1">
    <citation type="journal article" date="2022" name="Plant J.">
        <title>Chromosome-level genome of Camellia lanceoleosa provides a valuable resource for understanding genome evolution and self-incompatibility.</title>
        <authorList>
            <person name="Gong W."/>
            <person name="Xiao S."/>
            <person name="Wang L."/>
            <person name="Liao Z."/>
            <person name="Chang Y."/>
            <person name="Mo W."/>
            <person name="Hu G."/>
            <person name="Li W."/>
            <person name="Zhao G."/>
            <person name="Zhu H."/>
            <person name="Hu X."/>
            <person name="Ji K."/>
            <person name="Xiang X."/>
            <person name="Song Q."/>
            <person name="Yuan D."/>
            <person name="Jin S."/>
            <person name="Zhang L."/>
        </authorList>
    </citation>
    <scope>NUCLEOTIDE SEQUENCE [LARGE SCALE GENOMIC DNA]</scope>
    <source>
        <strain evidence="1">SQ_2022a</strain>
    </source>
</reference>
<protein>
    <submittedName>
        <fullName evidence="1">Uncharacterized protein</fullName>
    </submittedName>
</protein>
<gene>
    <name evidence="1" type="ORF">LOK49_LG06G00310</name>
</gene>
<dbReference type="Proteomes" id="UP001060215">
    <property type="component" value="Chromosome 5"/>
</dbReference>
<proteinExistence type="predicted"/>
<accession>A0ACC0HH39</accession>
<comment type="caution">
    <text evidence="1">The sequence shown here is derived from an EMBL/GenBank/DDBJ whole genome shotgun (WGS) entry which is preliminary data.</text>
</comment>
<evidence type="ECO:0000313" key="1">
    <source>
        <dbReference type="EMBL" id="KAI8011847.1"/>
    </source>
</evidence>